<gene>
    <name evidence="4" type="ORF">ACFQ14_04415</name>
</gene>
<keyword evidence="5" id="KW-1185">Reference proteome</keyword>
<evidence type="ECO:0000256" key="1">
    <source>
        <dbReference type="ARBA" id="ARBA00008324"/>
    </source>
</evidence>
<name>A0ABW3FFP4_9HYPH</name>
<evidence type="ECO:0000259" key="3">
    <source>
        <dbReference type="Pfam" id="PF03061"/>
    </source>
</evidence>
<organism evidence="4 5">
    <name type="scientific">Pseudahrensia aquimaris</name>
    <dbReference type="NCBI Taxonomy" id="744461"/>
    <lineage>
        <taxon>Bacteria</taxon>
        <taxon>Pseudomonadati</taxon>
        <taxon>Pseudomonadota</taxon>
        <taxon>Alphaproteobacteria</taxon>
        <taxon>Hyphomicrobiales</taxon>
        <taxon>Ahrensiaceae</taxon>
        <taxon>Pseudahrensia</taxon>
    </lineage>
</organism>
<dbReference type="PANTHER" id="PTHR21660:SF1">
    <property type="entry name" value="ACYL-COENZYME A THIOESTERASE 13"/>
    <property type="match status" value="1"/>
</dbReference>
<feature type="domain" description="Thioesterase" evidence="3">
    <location>
        <begin position="53"/>
        <end position="127"/>
    </location>
</feature>
<protein>
    <submittedName>
        <fullName evidence="4">PaaI family thioesterase</fullName>
        <ecNumber evidence="4">3.1.2.-</ecNumber>
    </submittedName>
</protein>
<dbReference type="SUPFAM" id="SSF54637">
    <property type="entry name" value="Thioesterase/thiol ester dehydrase-isomerase"/>
    <property type="match status" value="1"/>
</dbReference>
<dbReference type="Gene3D" id="3.10.129.10">
    <property type="entry name" value="Hotdog Thioesterase"/>
    <property type="match status" value="1"/>
</dbReference>
<dbReference type="InterPro" id="IPR029069">
    <property type="entry name" value="HotDog_dom_sf"/>
</dbReference>
<dbReference type="NCBIfam" id="TIGR00369">
    <property type="entry name" value="unchar_dom_1"/>
    <property type="match status" value="1"/>
</dbReference>
<proteinExistence type="inferred from homology"/>
<dbReference type="GO" id="GO:0016787">
    <property type="term" value="F:hydrolase activity"/>
    <property type="evidence" value="ECO:0007669"/>
    <property type="project" value="UniProtKB-KW"/>
</dbReference>
<comment type="similarity">
    <text evidence="1">Belongs to the thioesterase PaaI family.</text>
</comment>
<dbReference type="Pfam" id="PF03061">
    <property type="entry name" value="4HBT"/>
    <property type="match status" value="1"/>
</dbReference>
<accession>A0ABW3FFP4</accession>
<keyword evidence="2 4" id="KW-0378">Hydrolase</keyword>
<dbReference type="CDD" id="cd03443">
    <property type="entry name" value="PaaI_thioesterase"/>
    <property type="match status" value="1"/>
</dbReference>
<dbReference type="RefSeq" id="WP_377211490.1">
    <property type="nucleotide sequence ID" value="NZ_JBHTJV010000003.1"/>
</dbReference>
<dbReference type="Proteomes" id="UP001597101">
    <property type="component" value="Unassembled WGS sequence"/>
</dbReference>
<evidence type="ECO:0000256" key="2">
    <source>
        <dbReference type="ARBA" id="ARBA00022801"/>
    </source>
</evidence>
<dbReference type="InterPro" id="IPR006683">
    <property type="entry name" value="Thioestr_dom"/>
</dbReference>
<sequence>MQKPVFTPEELNAYIAEVYPEIIDQLPQYNVRTIEAGRVVVESKTDHRHIRAGGTVSGPTLFAIADMGGYCCALSVLGREALTVTTNLNINFMRKAEPGLLVADSRILKMGKRLMVFDCTITKDGKTDIIAHATGTYAIPPK</sequence>
<dbReference type="InterPro" id="IPR003736">
    <property type="entry name" value="PAAI_dom"/>
</dbReference>
<dbReference type="InterPro" id="IPR039298">
    <property type="entry name" value="ACOT13"/>
</dbReference>
<comment type="caution">
    <text evidence="4">The sequence shown here is derived from an EMBL/GenBank/DDBJ whole genome shotgun (WGS) entry which is preliminary data.</text>
</comment>
<reference evidence="5" key="1">
    <citation type="journal article" date="2019" name="Int. J. Syst. Evol. Microbiol.">
        <title>The Global Catalogue of Microorganisms (GCM) 10K type strain sequencing project: providing services to taxonomists for standard genome sequencing and annotation.</title>
        <authorList>
            <consortium name="The Broad Institute Genomics Platform"/>
            <consortium name="The Broad Institute Genome Sequencing Center for Infectious Disease"/>
            <person name="Wu L."/>
            <person name="Ma J."/>
        </authorList>
    </citation>
    <scope>NUCLEOTIDE SEQUENCE [LARGE SCALE GENOMIC DNA]</scope>
    <source>
        <strain evidence="5">CCUG 60023</strain>
    </source>
</reference>
<dbReference type="EMBL" id="JBHTJV010000003">
    <property type="protein sequence ID" value="MFD0915641.1"/>
    <property type="molecule type" value="Genomic_DNA"/>
</dbReference>
<evidence type="ECO:0000313" key="5">
    <source>
        <dbReference type="Proteomes" id="UP001597101"/>
    </source>
</evidence>
<dbReference type="PANTHER" id="PTHR21660">
    <property type="entry name" value="THIOESTERASE SUPERFAMILY MEMBER-RELATED"/>
    <property type="match status" value="1"/>
</dbReference>
<evidence type="ECO:0000313" key="4">
    <source>
        <dbReference type="EMBL" id="MFD0915641.1"/>
    </source>
</evidence>
<dbReference type="EC" id="3.1.2.-" evidence="4"/>